<dbReference type="OrthoDB" id="7817969at2"/>
<keyword evidence="7" id="KW-1133">Transmembrane helix</keyword>
<keyword evidence="4" id="KW-0732">Signal</keyword>
<keyword evidence="6" id="KW-0408">Iron</keyword>
<dbReference type="InterPro" id="IPR006059">
    <property type="entry name" value="SBP"/>
</dbReference>
<dbReference type="PANTHER" id="PTHR30222:SF2">
    <property type="entry name" value="ABC TRANSPORTER SUBSTRATE-BINDING PROTEIN"/>
    <property type="match status" value="1"/>
</dbReference>
<dbReference type="KEGG" id="dalk:DSCA_17930"/>
<reference evidence="8 9" key="1">
    <citation type="submission" date="2019-11" db="EMBL/GenBank/DDBJ databases">
        <title>Comparative genomics of hydrocarbon-degrading Desulfosarcina strains.</title>
        <authorList>
            <person name="Watanabe M."/>
            <person name="Kojima H."/>
            <person name="Fukui M."/>
        </authorList>
    </citation>
    <scope>NUCLEOTIDE SEQUENCE [LARGE SCALE GENOMIC DNA]</scope>
    <source>
        <strain evidence="8 9">PL12</strain>
    </source>
</reference>
<evidence type="ECO:0000256" key="6">
    <source>
        <dbReference type="ARBA" id="ARBA00023014"/>
    </source>
</evidence>
<comment type="subcellular location">
    <subcellularLocation>
        <location evidence="1">Periplasm</location>
    </subcellularLocation>
</comment>
<protein>
    <submittedName>
        <fullName evidence="8">Putrescine-binding periplasmic protein</fullName>
    </submittedName>
</protein>
<keyword evidence="6" id="KW-0479">Metal-binding</keyword>
<evidence type="ECO:0000256" key="2">
    <source>
        <dbReference type="ARBA" id="ARBA00011771"/>
    </source>
</evidence>
<keyword evidence="9" id="KW-1185">Reference proteome</keyword>
<dbReference type="AlphaFoldDB" id="A0A5K7YH26"/>
<dbReference type="PROSITE" id="PS51318">
    <property type="entry name" value="TAT"/>
    <property type="match status" value="1"/>
</dbReference>
<dbReference type="GO" id="GO:0042597">
    <property type="term" value="C:periplasmic space"/>
    <property type="evidence" value="ECO:0007669"/>
    <property type="project" value="UniProtKB-SubCell"/>
</dbReference>
<accession>A0A5K7YH26</accession>
<dbReference type="Gene3D" id="3.40.190.10">
    <property type="entry name" value="Periplasmic binding protein-like II"/>
    <property type="match status" value="2"/>
</dbReference>
<keyword evidence="7" id="KW-0472">Membrane</keyword>
<dbReference type="InterPro" id="IPR019546">
    <property type="entry name" value="TAT_signal_bac_arc"/>
</dbReference>
<dbReference type="SUPFAM" id="SSF53850">
    <property type="entry name" value="Periplasmic binding protein-like II"/>
    <property type="match status" value="1"/>
</dbReference>
<dbReference type="InterPro" id="IPR006311">
    <property type="entry name" value="TAT_signal"/>
</dbReference>
<dbReference type="GO" id="GO:0019808">
    <property type="term" value="F:polyamine binding"/>
    <property type="evidence" value="ECO:0007669"/>
    <property type="project" value="InterPro"/>
</dbReference>
<feature type="transmembrane region" description="Helical" evidence="7">
    <location>
        <begin position="26"/>
        <end position="45"/>
    </location>
</feature>
<dbReference type="NCBIfam" id="TIGR01409">
    <property type="entry name" value="TAT_signal_seq"/>
    <property type="match status" value="1"/>
</dbReference>
<dbReference type="Proteomes" id="UP000427906">
    <property type="component" value="Chromosome"/>
</dbReference>
<evidence type="ECO:0000256" key="4">
    <source>
        <dbReference type="ARBA" id="ARBA00022729"/>
    </source>
</evidence>
<dbReference type="PRINTS" id="PR00909">
    <property type="entry name" value="SPERMDNBNDNG"/>
</dbReference>
<name>A0A5K7YH26_9BACT</name>
<evidence type="ECO:0000313" key="8">
    <source>
        <dbReference type="EMBL" id="BBO67863.1"/>
    </source>
</evidence>
<sequence>MAIVTKEKLDRVYDAYREGRLSRRHFIKYLGLAGACLGLSGLPFGNTVRDAWAAKSIRFDGWGGSVSEAFRKHAFKPFTKATGIDVIDGEFGDMNSYLTRVKASYPPGGEFNIAYLSAVFDYARYVDLGFSTVLDESKIPNLKNVMPSMIKPLRDITKGTLSAVPYDLGQTGIAYNTKHVSKEKAEKLGAALLWDKDLKGKLGSWEGDFRTNMWYAALYTGQSPNNMTDLAAIWAALREQRGLMKKYWASGAELMSLLANEEIYATVAWSGRVASLQQEGHPIGYLSPKGTYSWMEYQFVLKGTDLAVAQQLLNFMLEPNVAIAVAEGQNYPPSLDPSKVKLTEKIKKMPAFDPTGKLDGYLFAKPAYWNAHQVEWTEKWDRIKAGS</sequence>
<keyword evidence="5" id="KW-0574">Periplasm</keyword>
<dbReference type="Pfam" id="PF13416">
    <property type="entry name" value="SBP_bac_8"/>
    <property type="match status" value="1"/>
</dbReference>
<evidence type="ECO:0000256" key="3">
    <source>
        <dbReference type="ARBA" id="ARBA00022448"/>
    </source>
</evidence>
<comment type="subunit">
    <text evidence="2">Heterodimer of a large and a small subunit.</text>
</comment>
<gene>
    <name evidence="8" type="primary">potF_1</name>
    <name evidence="8" type="ORF">DSCA_17930</name>
</gene>
<keyword evidence="7" id="KW-0812">Transmembrane</keyword>
<dbReference type="RefSeq" id="WP_155316079.1">
    <property type="nucleotide sequence ID" value="NZ_AP021874.1"/>
</dbReference>
<keyword evidence="6" id="KW-0411">Iron-sulfur</keyword>
<keyword evidence="3" id="KW-0813">Transport</keyword>
<evidence type="ECO:0000256" key="7">
    <source>
        <dbReference type="SAM" id="Phobius"/>
    </source>
</evidence>
<evidence type="ECO:0000313" key="9">
    <source>
        <dbReference type="Proteomes" id="UP000427906"/>
    </source>
</evidence>
<dbReference type="GO" id="GO:0015846">
    <property type="term" value="P:polyamine transport"/>
    <property type="evidence" value="ECO:0007669"/>
    <property type="project" value="InterPro"/>
</dbReference>
<proteinExistence type="predicted"/>
<evidence type="ECO:0000256" key="1">
    <source>
        <dbReference type="ARBA" id="ARBA00004418"/>
    </source>
</evidence>
<dbReference type="EMBL" id="AP021874">
    <property type="protein sequence ID" value="BBO67863.1"/>
    <property type="molecule type" value="Genomic_DNA"/>
</dbReference>
<dbReference type="PANTHER" id="PTHR30222">
    <property type="entry name" value="SPERMIDINE/PUTRESCINE-BINDING PERIPLASMIC PROTEIN"/>
    <property type="match status" value="1"/>
</dbReference>
<evidence type="ECO:0000256" key="5">
    <source>
        <dbReference type="ARBA" id="ARBA00022764"/>
    </source>
</evidence>
<dbReference type="InterPro" id="IPR001188">
    <property type="entry name" value="Sperm_putr-bd"/>
</dbReference>
<dbReference type="GO" id="GO:0051536">
    <property type="term" value="F:iron-sulfur cluster binding"/>
    <property type="evidence" value="ECO:0007669"/>
    <property type="project" value="UniProtKB-KW"/>
</dbReference>
<organism evidence="8 9">
    <name type="scientific">Desulfosarcina alkanivorans</name>
    <dbReference type="NCBI Taxonomy" id="571177"/>
    <lineage>
        <taxon>Bacteria</taxon>
        <taxon>Pseudomonadati</taxon>
        <taxon>Thermodesulfobacteriota</taxon>
        <taxon>Desulfobacteria</taxon>
        <taxon>Desulfobacterales</taxon>
        <taxon>Desulfosarcinaceae</taxon>
        <taxon>Desulfosarcina</taxon>
    </lineage>
</organism>